<name>A2F0P7_TRIV3</name>
<dbReference type="SUPFAM" id="SSF46785">
    <property type="entry name" value="Winged helix' DNA-binding domain"/>
    <property type="match status" value="1"/>
</dbReference>
<organism evidence="3 4">
    <name type="scientific">Trichomonas vaginalis (strain ATCC PRA-98 / G3)</name>
    <dbReference type="NCBI Taxonomy" id="412133"/>
    <lineage>
        <taxon>Eukaryota</taxon>
        <taxon>Metamonada</taxon>
        <taxon>Parabasalia</taxon>
        <taxon>Trichomonadida</taxon>
        <taxon>Trichomonadidae</taxon>
        <taxon>Trichomonas</taxon>
    </lineage>
</organism>
<protein>
    <recommendedName>
        <fullName evidence="2">E2F/DP family winged-helix DNA-binding domain-containing protein</fullName>
    </recommendedName>
</protein>
<dbReference type="Pfam" id="PF02319">
    <property type="entry name" value="WHD_E2F_TDP"/>
    <property type="match status" value="1"/>
</dbReference>
<gene>
    <name evidence="3" type="ORF">TVAG_107510</name>
</gene>
<dbReference type="VEuPathDB" id="TrichDB:TVAG_107510"/>
<evidence type="ECO:0000313" key="4">
    <source>
        <dbReference type="Proteomes" id="UP000001542"/>
    </source>
</evidence>
<dbReference type="AlphaFoldDB" id="A2F0P7"/>
<dbReference type="InterPro" id="IPR036390">
    <property type="entry name" value="WH_DNA-bd_sf"/>
</dbReference>
<evidence type="ECO:0000313" key="3">
    <source>
        <dbReference type="EMBL" id="EAY01492.1"/>
    </source>
</evidence>
<dbReference type="GO" id="GO:0000981">
    <property type="term" value="F:DNA-binding transcription factor activity, RNA polymerase II-specific"/>
    <property type="evidence" value="ECO:0000318"/>
    <property type="project" value="GO_Central"/>
</dbReference>
<dbReference type="PANTHER" id="PTHR12548">
    <property type="entry name" value="TRANSCRIPTION FACTOR DP"/>
    <property type="match status" value="1"/>
</dbReference>
<dbReference type="Proteomes" id="UP000001542">
    <property type="component" value="Unassembled WGS sequence"/>
</dbReference>
<dbReference type="InterPro" id="IPR015648">
    <property type="entry name" value="Transcrpt_fac_DP"/>
</dbReference>
<dbReference type="GO" id="GO:0005667">
    <property type="term" value="C:transcription regulator complex"/>
    <property type="evidence" value="ECO:0007669"/>
    <property type="project" value="InterPro"/>
</dbReference>
<dbReference type="KEGG" id="tva:4759315"/>
<keyword evidence="1" id="KW-0238">DNA-binding</keyword>
<dbReference type="EMBL" id="DS113565">
    <property type="protein sequence ID" value="EAY01492.1"/>
    <property type="molecule type" value="Genomic_DNA"/>
</dbReference>
<comment type="subcellular location">
    <subcellularLocation>
        <location evidence="1">Nucleus</location>
    </subcellularLocation>
</comment>
<dbReference type="RefSeq" id="XP_001314177.1">
    <property type="nucleotide sequence ID" value="XM_001314164.1"/>
</dbReference>
<dbReference type="InterPro" id="IPR003316">
    <property type="entry name" value="E2F_WHTH_DNA-bd_dom"/>
</dbReference>
<dbReference type="VEuPathDB" id="TrichDB:TVAGG3_1090290"/>
<reference evidence="3" key="2">
    <citation type="journal article" date="2007" name="Science">
        <title>Draft genome sequence of the sexually transmitted pathogen Trichomonas vaginalis.</title>
        <authorList>
            <person name="Carlton J.M."/>
            <person name="Hirt R.P."/>
            <person name="Silva J.C."/>
            <person name="Delcher A.L."/>
            <person name="Schatz M."/>
            <person name="Zhao Q."/>
            <person name="Wortman J.R."/>
            <person name="Bidwell S.L."/>
            <person name="Alsmark U.C.M."/>
            <person name="Besteiro S."/>
            <person name="Sicheritz-Ponten T."/>
            <person name="Noel C.J."/>
            <person name="Dacks J.B."/>
            <person name="Foster P.G."/>
            <person name="Simillion C."/>
            <person name="Van de Peer Y."/>
            <person name="Miranda-Saavedra D."/>
            <person name="Barton G.J."/>
            <person name="Westrop G.D."/>
            <person name="Mueller S."/>
            <person name="Dessi D."/>
            <person name="Fiori P.L."/>
            <person name="Ren Q."/>
            <person name="Paulsen I."/>
            <person name="Zhang H."/>
            <person name="Bastida-Corcuera F.D."/>
            <person name="Simoes-Barbosa A."/>
            <person name="Brown M.T."/>
            <person name="Hayes R.D."/>
            <person name="Mukherjee M."/>
            <person name="Okumura C.Y."/>
            <person name="Schneider R."/>
            <person name="Smith A.J."/>
            <person name="Vanacova S."/>
            <person name="Villalvazo M."/>
            <person name="Haas B.J."/>
            <person name="Pertea M."/>
            <person name="Feldblyum T.V."/>
            <person name="Utterback T.R."/>
            <person name="Shu C.L."/>
            <person name="Osoegawa K."/>
            <person name="de Jong P.J."/>
            <person name="Hrdy I."/>
            <person name="Horvathova L."/>
            <person name="Zubacova Z."/>
            <person name="Dolezal P."/>
            <person name="Malik S.B."/>
            <person name="Logsdon J.M. Jr."/>
            <person name="Henze K."/>
            <person name="Gupta A."/>
            <person name="Wang C.C."/>
            <person name="Dunne R.L."/>
            <person name="Upcroft J.A."/>
            <person name="Upcroft P."/>
            <person name="White O."/>
            <person name="Salzberg S.L."/>
            <person name="Tang P."/>
            <person name="Chiu C.-H."/>
            <person name="Lee Y.-S."/>
            <person name="Embley T.M."/>
            <person name="Coombs G.H."/>
            <person name="Mottram J.C."/>
            <person name="Tachezy J."/>
            <person name="Fraser-Liggett C.M."/>
            <person name="Johnson P.J."/>
        </authorList>
    </citation>
    <scope>NUCLEOTIDE SEQUENCE [LARGE SCALE GENOMIC DNA]</scope>
    <source>
        <strain evidence="3">G3</strain>
    </source>
</reference>
<keyword evidence="1" id="KW-0804">Transcription</keyword>
<reference evidence="3" key="1">
    <citation type="submission" date="2006-10" db="EMBL/GenBank/DDBJ databases">
        <authorList>
            <person name="Amadeo P."/>
            <person name="Zhao Q."/>
            <person name="Wortman J."/>
            <person name="Fraser-Liggett C."/>
            <person name="Carlton J."/>
        </authorList>
    </citation>
    <scope>NUCLEOTIDE SEQUENCE</scope>
    <source>
        <strain evidence="3">G3</strain>
    </source>
</reference>
<dbReference type="GO" id="GO:0006357">
    <property type="term" value="P:regulation of transcription by RNA polymerase II"/>
    <property type="evidence" value="ECO:0000318"/>
    <property type="project" value="GO_Central"/>
</dbReference>
<keyword evidence="1" id="KW-0805">Transcription regulation</keyword>
<accession>A2F0P7</accession>
<keyword evidence="1" id="KW-0539">Nucleus</keyword>
<evidence type="ECO:0000256" key="1">
    <source>
        <dbReference type="RuleBase" id="RU003796"/>
    </source>
</evidence>
<dbReference type="GO" id="GO:0005634">
    <property type="term" value="C:nucleus"/>
    <property type="evidence" value="ECO:0000318"/>
    <property type="project" value="GO_Central"/>
</dbReference>
<dbReference type="STRING" id="5722.A2F0P7"/>
<sequence length="209" mass="23455">MTQDGSLKTISAVIADKLKAAGTMNASDLTAMMISPIQGPSQQTSMKRRVYDVIGVLAAADIITKTGTTITWVGYSNNMRVQQTKVNDLTKTLLVKDKIEKLKYKLRYLSYINALIVRNRSIPRPQVYIQLPFIVFQANFSIKQSKDQLILKLANRSDKPPHIITQFDIASSIDYKFDLDNALISNFPSVKPAYELINAYDDENGDEAF</sequence>
<dbReference type="PANTHER" id="PTHR12548:SF9">
    <property type="entry name" value="TRANSCRIPTION FACTOR DP"/>
    <property type="match status" value="1"/>
</dbReference>
<proteinExistence type="inferred from homology"/>
<dbReference type="GO" id="GO:0003677">
    <property type="term" value="F:DNA binding"/>
    <property type="evidence" value="ECO:0007669"/>
    <property type="project" value="UniProtKB-KW"/>
</dbReference>
<keyword evidence="4" id="KW-1185">Reference proteome</keyword>
<dbReference type="GO" id="GO:0051726">
    <property type="term" value="P:regulation of cell cycle"/>
    <property type="evidence" value="ECO:0007669"/>
    <property type="project" value="InterPro"/>
</dbReference>
<dbReference type="InParanoid" id="A2F0P7"/>
<dbReference type="Gene3D" id="1.10.10.10">
    <property type="entry name" value="Winged helix-like DNA-binding domain superfamily/Winged helix DNA-binding domain"/>
    <property type="match status" value="1"/>
</dbReference>
<evidence type="ECO:0000259" key="2">
    <source>
        <dbReference type="SMART" id="SM01372"/>
    </source>
</evidence>
<feature type="domain" description="E2F/DP family winged-helix DNA-binding" evidence="2">
    <location>
        <begin position="2"/>
        <end position="74"/>
    </location>
</feature>
<comment type="similarity">
    <text evidence="1">Belongs to the E2F/DP family.</text>
</comment>
<dbReference type="InterPro" id="IPR036388">
    <property type="entry name" value="WH-like_DNA-bd_sf"/>
</dbReference>
<dbReference type="SMR" id="A2F0P7"/>
<dbReference type="SMART" id="SM01372">
    <property type="entry name" value="E2F_TDP"/>
    <property type="match status" value="1"/>
</dbReference>
<dbReference type="OrthoDB" id="313275at2759"/>